<protein>
    <recommendedName>
        <fullName evidence="2 8">Cryptochrome DASH</fullName>
    </recommendedName>
</protein>
<dbReference type="GO" id="GO:0003904">
    <property type="term" value="F:deoxyribodipyrimidine photo-lyase activity"/>
    <property type="evidence" value="ECO:0007669"/>
    <property type="project" value="TreeGrafter"/>
</dbReference>
<comment type="function">
    <text evidence="8">May have a photoreceptor function.</text>
</comment>
<sequence length="484" mass="56394">MELIWLRKDLRIHDHAPLQAALASGDPAAAAFVFDRRQEERTEAGFIRMDEKRERFLVEGLLEMHQQAGRIGVPLLLSSGDPVQEIRTWCQEYPVKHIRAYRLSGTEETDDEKAVQQLAEEMGVQVTWYEGETLLYSEDLPFSSLPKSFTGFRKKVEQADLQPAPEAEFPQEQAPMFLEEHADSGEELMRRYRDNRSETLVRGGEVEALRRLRQYLFESRDVLEYKERRNGMLVFNDSSKLSPWLAQGSLSPRRLYRELKRFEEEVEANESTYWLWFELLWRDYFHFLLKEHGSRLFAASGIQSLPVEWSREAELFHVWCDGETGYPLVDAAMKELQATGYMSNRARQNTASFLTKNLGIDWRWGAAWFESHLIDYDPASNYGNWQYVAGIGTDMREFRAFHVVKQGKRYDAKGNFVRRWLPALQFVPDKYIYEPYLMSESERGEAALELGSDYPYPVVPLEESLDKQKTVFEAARKQKKGAIS</sequence>
<keyword evidence="11" id="KW-1185">Reference proteome</keyword>
<dbReference type="NCBIfam" id="TIGR02765">
    <property type="entry name" value="crypto_DASH"/>
    <property type="match status" value="1"/>
</dbReference>
<evidence type="ECO:0000256" key="2">
    <source>
        <dbReference type="ARBA" id="ARBA00017881"/>
    </source>
</evidence>
<dbReference type="GO" id="GO:0003677">
    <property type="term" value="F:DNA binding"/>
    <property type="evidence" value="ECO:0007669"/>
    <property type="project" value="TreeGrafter"/>
</dbReference>
<dbReference type="GO" id="GO:0071949">
    <property type="term" value="F:FAD binding"/>
    <property type="evidence" value="ECO:0007669"/>
    <property type="project" value="TreeGrafter"/>
</dbReference>
<evidence type="ECO:0000256" key="7">
    <source>
        <dbReference type="PIRSR" id="PIRSR602081-2"/>
    </source>
</evidence>
<dbReference type="SUPFAM" id="SSF52425">
    <property type="entry name" value="Cryptochrome/photolyase, N-terminal domain"/>
    <property type="match status" value="1"/>
</dbReference>
<dbReference type="InterPro" id="IPR014729">
    <property type="entry name" value="Rossmann-like_a/b/a_fold"/>
</dbReference>
<feature type="site" description="Electron transfer via tryptophanyl radical" evidence="7">
    <location>
        <position position="385"/>
    </location>
</feature>
<dbReference type="Gene3D" id="1.10.579.10">
    <property type="entry name" value="DNA Cyclobutane Dipyrimidine Photolyase, subunit A, domain 3"/>
    <property type="match status" value="1"/>
</dbReference>
<keyword evidence="3 6" id="KW-0285">Flavoprotein</keyword>
<evidence type="ECO:0000259" key="9">
    <source>
        <dbReference type="PROSITE" id="PS51645"/>
    </source>
</evidence>
<evidence type="ECO:0000256" key="3">
    <source>
        <dbReference type="ARBA" id="ARBA00022630"/>
    </source>
</evidence>
<evidence type="ECO:0000256" key="1">
    <source>
        <dbReference type="ARBA" id="ARBA00005862"/>
    </source>
</evidence>
<evidence type="ECO:0000256" key="8">
    <source>
        <dbReference type="RuleBase" id="RU367151"/>
    </source>
</evidence>
<evidence type="ECO:0000256" key="6">
    <source>
        <dbReference type="PIRSR" id="PIRSR602081-1"/>
    </source>
</evidence>
<comment type="caution">
    <text evidence="10">The sequence shown here is derived from an EMBL/GenBank/DDBJ whole genome shotgun (WGS) entry which is preliminary data.</text>
</comment>
<dbReference type="InterPro" id="IPR002081">
    <property type="entry name" value="Cryptochrome/DNA_photolyase_1"/>
</dbReference>
<feature type="binding site" evidence="6">
    <location>
        <begin position="238"/>
        <end position="242"/>
    </location>
    <ligand>
        <name>FAD</name>
        <dbReference type="ChEBI" id="CHEBI:57692"/>
    </ligand>
</feature>
<feature type="binding site" evidence="6">
    <location>
        <begin position="278"/>
        <end position="285"/>
    </location>
    <ligand>
        <name>FAD</name>
        <dbReference type="ChEBI" id="CHEBI:57692"/>
    </ligand>
</feature>
<reference evidence="10 11" key="1">
    <citation type="submission" date="2018-03" db="EMBL/GenBank/DDBJ databases">
        <title>Bacillus urumqiensis sp. nov., a moderately haloalkaliphilic bacterium isolated from a salt lake.</title>
        <authorList>
            <person name="Zhao B."/>
            <person name="Liao Z."/>
        </authorList>
    </citation>
    <scope>NUCLEOTIDE SEQUENCE [LARGE SCALE GENOMIC DNA]</scope>
    <source>
        <strain evidence="10 11">BZ-SZ-XJ18</strain>
    </source>
</reference>
<dbReference type="AlphaFoldDB" id="A0A2P6ML64"/>
<dbReference type="InterPro" id="IPR036134">
    <property type="entry name" value="Crypto/Photolyase_FAD-like_sf"/>
</dbReference>
<dbReference type="Proteomes" id="UP000243650">
    <property type="component" value="Unassembled WGS sequence"/>
</dbReference>
<feature type="domain" description="Photolyase/cryptochrome alpha/beta" evidence="9">
    <location>
        <begin position="1"/>
        <end position="134"/>
    </location>
</feature>
<dbReference type="EMBL" id="PVNS01000001">
    <property type="protein sequence ID" value="PRO67018.1"/>
    <property type="molecule type" value="Genomic_DNA"/>
</dbReference>
<comment type="cofactor">
    <cofactor evidence="8">
        <name>(6R)-5,10-methylene-5,6,7,8-tetrahydrofolate</name>
        <dbReference type="ChEBI" id="CHEBI:15636"/>
    </cofactor>
    <text evidence="8">Binds 1 5,10-methenyltetrahydrofolate (MTHF) per subunit.</text>
</comment>
<dbReference type="Pfam" id="PF00875">
    <property type="entry name" value="DNA_photolyase"/>
    <property type="match status" value="1"/>
</dbReference>
<comment type="cofactor">
    <cofactor evidence="6 8">
        <name>FAD</name>
        <dbReference type="ChEBI" id="CHEBI:57692"/>
    </cofactor>
    <text evidence="6 8">Binds 1 FAD per subunit.</text>
</comment>
<name>A0A2P6ML64_ALKUR</name>
<feature type="binding site" evidence="6">
    <location>
        <position position="225"/>
    </location>
    <ligand>
        <name>FAD</name>
        <dbReference type="ChEBI" id="CHEBI:57692"/>
    </ligand>
</feature>
<feature type="site" description="Electron transfer via tryptophanyl radical" evidence="7">
    <location>
        <position position="309"/>
    </location>
</feature>
<dbReference type="InterPro" id="IPR014133">
    <property type="entry name" value="Cry_DASH"/>
</dbReference>
<dbReference type="InterPro" id="IPR036155">
    <property type="entry name" value="Crypto/Photolyase_N_sf"/>
</dbReference>
<keyword evidence="5 8" id="KW-0157">Chromophore</keyword>
<dbReference type="Pfam" id="PF03441">
    <property type="entry name" value="FAD_binding_7"/>
    <property type="match status" value="1"/>
</dbReference>
<dbReference type="Gene3D" id="1.25.40.80">
    <property type="match status" value="1"/>
</dbReference>
<organism evidence="10 11">
    <name type="scientific">Alkalicoccus urumqiensis</name>
    <name type="common">Bacillus urumqiensis</name>
    <dbReference type="NCBI Taxonomy" id="1548213"/>
    <lineage>
        <taxon>Bacteria</taxon>
        <taxon>Bacillati</taxon>
        <taxon>Bacillota</taxon>
        <taxon>Bacilli</taxon>
        <taxon>Bacillales</taxon>
        <taxon>Bacillaceae</taxon>
        <taxon>Alkalicoccus</taxon>
    </lineage>
</organism>
<proteinExistence type="inferred from homology"/>
<accession>A0A2P6ML64</accession>
<dbReference type="SUPFAM" id="SSF48173">
    <property type="entry name" value="Cryptochrome/photolyase FAD-binding domain"/>
    <property type="match status" value="1"/>
</dbReference>
<evidence type="ECO:0000313" key="11">
    <source>
        <dbReference type="Proteomes" id="UP000243650"/>
    </source>
</evidence>
<evidence type="ECO:0000256" key="5">
    <source>
        <dbReference type="ARBA" id="ARBA00022991"/>
    </source>
</evidence>
<dbReference type="PROSITE" id="PS51645">
    <property type="entry name" value="PHR_CRY_ALPHA_BETA"/>
    <property type="match status" value="1"/>
</dbReference>
<keyword evidence="4 6" id="KW-0274">FAD</keyword>
<dbReference type="GO" id="GO:0006281">
    <property type="term" value="P:DNA repair"/>
    <property type="evidence" value="ECO:0007669"/>
    <property type="project" value="InterPro"/>
</dbReference>
<evidence type="ECO:0000256" key="4">
    <source>
        <dbReference type="ARBA" id="ARBA00022827"/>
    </source>
</evidence>
<feature type="site" description="Electron transfer via tryptophanyl radical" evidence="7">
    <location>
        <position position="362"/>
    </location>
</feature>
<dbReference type="InterPro" id="IPR006050">
    <property type="entry name" value="DNA_photolyase_N"/>
</dbReference>
<dbReference type="InterPro" id="IPR005101">
    <property type="entry name" value="Cryptochr/Photolyase_FAD-bd"/>
</dbReference>
<dbReference type="PANTHER" id="PTHR11455:SF9">
    <property type="entry name" value="CRYPTOCHROME CIRCADIAN CLOCK 5 ISOFORM X1"/>
    <property type="match status" value="1"/>
</dbReference>
<comment type="similarity">
    <text evidence="1 8">Belongs to the DNA photolyase class-1 family.</text>
</comment>
<feature type="binding site" evidence="6">
    <location>
        <begin position="375"/>
        <end position="377"/>
    </location>
    <ligand>
        <name>FAD</name>
        <dbReference type="ChEBI" id="CHEBI:57692"/>
    </ligand>
</feature>
<dbReference type="Gene3D" id="3.40.50.620">
    <property type="entry name" value="HUPs"/>
    <property type="match status" value="1"/>
</dbReference>
<dbReference type="RefSeq" id="WP_105957404.1">
    <property type="nucleotide sequence ID" value="NZ_PVNS01000001.1"/>
</dbReference>
<dbReference type="OrthoDB" id="9772484at2"/>
<dbReference type="PRINTS" id="PR00147">
    <property type="entry name" value="DNAPHOTLYASE"/>
</dbReference>
<dbReference type="PANTHER" id="PTHR11455">
    <property type="entry name" value="CRYPTOCHROME"/>
    <property type="match status" value="1"/>
</dbReference>
<gene>
    <name evidence="10" type="ORF">C6I21_00170</name>
</gene>
<evidence type="ECO:0000313" key="10">
    <source>
        <dbReference type="EMBL" id="PRO67018.1"/>
    </source>
</evidence>